<evidence type="ECO:0000256" key="4">
    <source>
        <dbReference type="ARBA" id="ARBA00011881"/>
    </source>
</evidence>
<keyword evidence="6 7" id="KW-0378">Hydrolase</keyword>
<dbReference type="PROSITE" id="PS00769">
    <property type="entry name" value="TRANSTHYRETIN_2"/>
    <property type="match status" value="1"/>
</dbReference>
<dbReference type="CDD" id="cd05822">
    <property type="entry name" value="TLP_HIUase"/>
    <property type="match status" value="1"/>
</dbReference>
<evidence type="ECO:0000256" key="1">
    <source>
        <dbReference type="ARBA" id="ARBA00001043"/>
    </source>
</evidence>
<dbReference type="PROSITE" id="PS00768">
    <property type="entry name" value="TRANSTHYRETIN_1"/>
    <property type="match status" value="1"/>
</dbReference>
<dbReference type="InterPro" id="IPR023418">
    <property type="entry name" value="Thyroxine_BS"/>
</dbReference>
<comment type="subunit">
    <text evidence="4 7">Homotetramer.</text>
</comment>
<feature type="domain" description="Transthyretin/hydroxyisourate hydrolase" evidence="8">
    <location>
        <begin position="4"/>
        <end position="118"/>
    </location>
</feature>
<dbReference type="GO" id="GO:0033971">
    <property type="term" value="F:hydroxyisourate hydrolase activity"/>
    <property type="evidence" value="ECO:0007669"/>
    <property type="project" value="UniProtKB-EC"/>
</dbReference>
<dbReference type="AlphaFoldDB" id="A0A248TFK3"/>
<reference evidence="9 10" key="1">
    <citation type="submission" date="2017-08" db="EMBL/GenBank/DDBJ databases">
        <title>Complete Genome Sequence of Bacillus kochii Oregon-R-modENCODE STRAIN BDGP4, isolated from Drosophila melanogaster gut.</title>
        <authorList>
            <person name="Wan K.H."/>
            <person name="Yu C."/>
            <person name="Park S."/>
            <person name="Hammonds A.S."/>
            <person name="Booth B.W."/>
            <person name="Celniker S.E."/>
        </authorList>
    </citation>
    <scope>NUCLEOTIDE SEQUENCE [LARGE SCALE GENOMIC DNA]</scope>
    <source>
        <strain evidence="9 10">BDGP4</strain>
    </source>
</reference>
<dbReference type="InterPro" id="IPR023419">
    <property type="entry name" value="Transthyretin_CS"/>
</dbReference>
<evidence type="ECO:0000256" key="6">
    <source>
        <dbReference type="ARBA" id="ARBA00022801"/>
    </source>
</evidence>
<dbReference type="InterPro" id="IPR036817">
    <property type="entry name" value="Transthyretin/HIU_hydrolase_sf"/>
</dbReference>
<dbReference type="SUPFAM" id="SSF49472">
    <property type="entry name" value="Transthyretin (synonym: prealbumin)"/>
    <property type="match status" value="1"/>
</dbReference>
<evidence type="ECO:0000259" key="8">
    <source>
        <dbReference type="Pfam" id="PF00576"/>
    </source>
</evidence>
<comment type="similarity">
    <text evidence="3 7">Belongs to the transthyretin family. 5-hydroxyisourate hydrolase subfamily.</text>
</comment>
<name>A0A248TFK3_9BACI</name>
<dbReference type="RefSeq" id="WP_095370540.1">
    <property type="nucleotide sequence ID" value="NZ_CP022983.1"/>
</dbReference>
<dbReference type="Gene3D" id="2.60.40.180">
    <property type="entry name" value="Transthyretin/hydroxyisourate hydrolase domain"/>
    <property type="match status" value="1"/>
</dbReference>
<evidence type="ECO:0000256" key="5">
    <source>
        <dbReference type="ARBA" id="ARBA00022631"/>
    </source>
</evidence>
<evidence type="ECO:0000256" key="3">
    <source>
        <dbReference type="ARBA" id="ARBA00009850"/>
    </source>
</evidence>
<evidence type="ECO:0000313" key="9">
    <source>
        <dbReference type="EMBL" id="ASV66965.1"/>
    </source>
</evidence>
<evidence type="ECO:0000313" key="10">
    <source>
        <dbReference type="Proteomes" id="UP000215137"/>
    </source>
</evidence>
<sequence length="119" mass="13545">MTGLTTHILDLTHGTPASNVIVELFFQEANRNSWKKIKVVKTNSDGRLDAPLLTREEMKIGSYELIFHVGVYFREKEIALPDPPFLEAVPVRFGVSNIDKDYHVPLLISPWGYQVYRGS</sequence>
<comment type="function">
    <text evidence="2">Catalyzes the hydrolysis of 5-hydroxyisourate (HIU) to 2-oxo-4-hydroxy-4-carboxy-5-ureidoimidazoline (OHCU).</text>
</comment>
<proteinExistence type="inferred from homology"/>
<dbReference type="NCBIfam" id="TIGR02962">
    <property type="entry name" value="hdxy_isourate"/>
    <property type="match status" value="1"/>
</dbReference>
<keyword evidence="5 7" id="KW-0659">Purine metabolism</keyword>
<dbReference type="EMBL" id="CP022983">
    <property type="protein sequence ID" value="ASV66965.1"/>
    <property type="molecule type" value="Genomic_DNA"/>
</dbReference>
<dbReference type="GO" id="GO:0006144">
    <property type="term" value="P:purine nucleobase metabolic process"/>
    <property type="evidence" value="ECO:0007669"/>
    <property type="project" value="UniProtKB-KW"/>
</dbReference>
<comment type="catalytic activity">
    <reaction evidence="1 7">
        <text>5-hydroxyisourate + H2O = 5-hydroxy-2-oxo-4-ureido-2,5-dihydro-1H-imidazole-5-carboxylate + H(+)</text>
        <dbReference type="Rhea" id="RHEA:23736"/>
        <dbReference type="ChEBI" id="CHEBI:15377"/>
        <dbReference type="ChEBI" id="CHEBI:15378"/>
        <dbReference type="ChEBI" id="CHEBI:18072"/>
        <dbReference type="ChEBI" id="CHEBI:58639"/>
        <dbReference type="EC" id="3.5.2.17"/>
    </reaction>
</comment>
<dbReference type="InterPro" id="IPR014306">
    <property type="entry name" value="Hydroxyisourate_hydrolase"/>
</dbReference>
<evidence type="ECO:0000256" key="2">
    <source>
        <dbReference type="ARBA" id="ARBA00002704"/>
    </source>
</evidence>
<dbReference type="Proteomes" id="UP000215137">
    <property type="component" value="Chromosome"/>
</dbReference>
<keyword evidence="10" id="KW-1185">Reference proteome</keyword>
<organism evidence="9 10">
    <name type="scientific">Cytobacillus kochii</name>
    <dbReference type="NCBI Taxonomy" id="859143"/>
    <lineage>
        <taxon>Bacteria</taxon>
        <taxon>Bacillati</taxon>
        <taxon>Bacillota</taxon>
        <taxon>Bacilli</taxon>
        <taxon>Bacillales</taxon>
        <taxon>Bacillaceae</taxon>
        <taxon>Cytobacillus</taxon>
    </lineage>
</organism>
<dbReference type="InterPro" id="IPR023416">
    <property type="entry name" value="Transthyretin/HIU_hydrolase_d"/>
</dbReference>
<protein>
    <recommendedName>
        <fullName evidence="7">5-hydroxyisourate hydrolase</fullName>
        <shortName evidence="7">HIU hydrolase</shortName>
        <shortName evidence="7">HIUHase</shortName>
        <ecNumber evidence="7">3.5.2.17</ecNumber>
    </recommendedName>
</protein>
<gene>
    <name evidence="9" type="primary">uraH</name>
    <name evidence="9" type="ORF">CKF48_06260</name>
</gene>
<dbReference type="EC" id="3.5.2.17" evidence="7"/>
<evidence type="ECO:0000256" key="7">
    <source>
        <dbReference type="RuleBase" id="RU361270"/>
    </source>
</evidence>
<accession>A0A248TFK3</accession>
<dbReference type="OrthoDB" id="9792386at2"/>
<dbReference type="PANTHER" id="PTHR10395">
    <property type="entry name" value="URICASE AND TRANSTHYRETIN-RELATED"/>
    <property type="match status" value="1"/>
</dbReference>
<dbReference type="PANTHER" id="PTHR10395:SF7">
    <property type="entry name" value="5-HYDROXYISOURATE HYDROLASE"/>
    <property type="match status" value="1"/>
</dbReference>
<dbReference type="KEGG" id="bko:CKF48_06260"/>
<dbReference type="Pfam" id="PF00576">
    <property type="entry name" value="Transthyretin"/>
    <property type="match status" value="1"/>
</dbReference>